<sequence length="48" mass="4980">MFRIGASSLMRGRLDLEDCAARADPRLRGPGAETLLISGAGNPPARAA</sequence>
<dbReference type="Proteomes" id="UP000092565">
    <property type="component" value="Chromosome"/>
</dbReference>
<dbReference type="AlphaFoldDB" id="A0A1B0ZP77"/>
<name>A0A1B0ZP77_9RHOB</name>
<evidence type="ECO:0000256" key="1">
    <source>
        <dbReference type="SAM" id="MobiDB-lite"/>
    </source>
</evidence>
<accession>A0A1B0ZP77</accession>
<protein>
    <submittedName>
        <fullName evidence="2">Uncharacterized protein</fullName>
    </submittedName>
</protein>
<gene>
    <name evidence="2" type="ORF">JL2886_01033</name>
</gene>
<organism evidence="2 3">
    <name type="scientific">Phaeobacter gallaeciensis</name>
    <dbReference type="NCBI Taxonomy" id="60890"/>
    <lineage>
        <taxon>Bacteria</taxon>
        <taxon>Pseudomonadati</taxon>
        <taxon>Pseudomonadota</taxon>
        <taxon>Alphaproteobacteria</taxon>
        <taxon>Rhodobacterales</taxon>
        <taxon>Roseobacteraceae</taxon>
        <taxon>Phaeobacter</taxon>
    </lineage>
</organism>
<proteinExistence type="predicted"/>
<keyword evidence="3" id="KW-1185">Reference proteome</keyword>
<dbReference type="EMBL" id="CP015124">
    <property type="protein sequence ID" value="ANP35955.1"/>
    <property type="molecule type" value="Genomic_DNA"/>
</dbReference>
<evidence type="ECO:0000313" key="3">
    <source>
        <dbReference type="Proteomes" id="UP000092565"/>
    </source>
</evidence>
<reference evidence="2 3" key="1">
    <citation type="submission" date="2016-04" db="EMBL/GenBank/DDBJ databases">
        <authorList>
            <person name="Evans L.H."/>
            <person name="Alamgir A."/>
            <person name="Owens N."/>
            <person name="Weber N.D."/>
            <person name="Virtaneva K."/>
            <person name="Barbian K."/>
            <person name="Babar A."/>
            <person name="Rosenke K."/>
        </authorList>
    </citation>
    <scope>NUCLEOTIDE SEQUENCE [LARGE SCALE GENOMIC DNA]</scope>
    <source>
        <strain evidence="2 3">JL2886</strain>
    </source>
</reference>
<feature type="region of interest" description="Disordered" evidence="1">
    <location>
        <begin position="29"/>
        <end position="48"/>
    </location>
</feature>
<evidence type="ECO:0000313" key="2">
    <source>
        <dbReference type="EMBL" id="ANP35955.1"/>
    </source>
</evidence>